<accession>A0AAV6KK91</accession>
<dbReference type="AlphaFoldDB" id="A0AAV6KK91"/>
<organism evidence="1 2">
    <name type="scientific">Rhododendron griersonianum</name>
    <dbReference type="NCBI Taxonomy" id="479676"/>
    <lineage>
        <taxon>Eukaryota</taxon>
        <taxon>Viridiplantae</taxon>
        <taxon>Streptophyta</taxon>
        <taxon>Embryophyta</taxon>
        <taxon>Tracheophyta</taxon>
        <taxon>Spermatophyta</taxon>
        <taxon>Magnoliopsida</taxon>
        <taxon>eudicotyledons</taxon>
        <taxon>Gunneridae</taxon>
        <taxon>Pentapetalae</taxon>
        <taxon>asterids</taxon>
        <taxon>Ericales</taxon>
        <taxon>Ericaceae</taxon>
        <taxon>Ericoideae</taxon>
        <taxon>Rhodoreae</taxon>
        <taxon>Rhododendron</taxon>
    </lineage>
</organism>
<evidence type="ECO:0000313" key="1">
    <source>
        <dbReference type="EMBL" id="KAG5552812.1"/>
    </source>
</evidence>
<comment type="caution">
    <text evidence="1">The sequence shown here is derived from an EMBL/GenBank/DDBJ whole genome shotgun (WGS) entry which is preliminary data.</text>
</comment>
<protein>
    <submittedName>
        <fullName evidence="1">Uncharacterized protein</fullName>
    </submittedName>
</protein>
<dbReference type="EMBL" id="JACTNZ010000004">
    <property type="protein sequence ID" value="KAG5552812.1"/>
    <property type="molecule type" value="Genomic_DNA"/>
</dbReference>
<evidence type="ECO:0000313" key="2">
    <source>
        <dbReference type="Proteomes" id="UP000823749"/>
    </source>
</evidence>
<keyword evidence="2" id="KW-1185">Reference proteome</keyword>
<name>A0AAV6KK91_9ERIC</name>
<sequence length="91" mass="10508">MQHPRPPPPASNEKSVARRQPSIEAILIRRIILDLRKDIRMLMAPPAFAAKSCLFFTVVEEMGWSQLCNHKVRGRYGCQCSDFVQRLWTIV</sequence>
<dbReference type="Proteomes" id="UP000823749">
    <property type="component" value="Chromosome 4"/>
</dbReference>
<reference evidence="1" key="1">
    <citation type="submission" date="2020-08" db="EMBL/GenBank/DDBJ databases">
        <title>Plant Genome Project.</title>
        <authorList>
            <person name="Zhang R.-G."/>
        </authorList>
    </citation>
    <scope>NUCLEOTIDE SEQUENCE</scope>
    <source>
        <strain evidence="1">WSP0</strain>
        <tissue evidence="1">Leaf</tissue>
    </source>
</reference>
<gene>
    <name evidence="1" type="ORF">RHGRI_010799</name>
</gene>
<proteinExistence type="predicted"/>